<accession>B4JR15</accession>
<reference evidence="2 3" key="1">
    <citation type="journal article" date="2007" name="Nature">
        <title>Evolution of genes and genomes on the Drosophila phylogeny.</title>
        <authorList>
            <consortium name="Drosophila 12 Genomes Consortium"/>
            <person name="Clark A.G."/>
            <person name="Eisen M.B."/>
            <person name="Smith D.R."/>
            <person name="Bergman C.M."/>
            <person name="Oliver B."/>
            <person name="Markow T.A."/>
            <person name="Kaufman T.C."/>
            <person name="Kellis M."/>
            <person name="Gelbart W."/>
            <person name="Iyer V.N."/>
            <person name="Pollard D.A."/>
            <person name="Sackton T.B."/>
            <person name="Larracuente A.M."/>
            <person name="Singh N.D."/>
            <person name="Abad J.P."/>
            <person name="Abt D.N."/>
            <person name="Adryan B."/>
            <person name="Aguade M."/>
            <person name="Akashi H."/>
            <person name="Anderson W.W."/>
            <person name="Aquadro C.F."/>
            <person name="Ardell D.H."/>
            <person name="Arguello R."/>
            <person name="Artieri C.G."/>
            <person name="Barbash D.A."/>
            <person name="Barker D."/>
            <person name="Barsanti P."/>
            <person name="Batterham P."/>
            <person name="Batzoglou S."/>
            <person name="Begun D."/>
            <person name="Bhutkar A."/>
            <person name="Blanco E."/>
            <person name="Bosak S.A."/>
            <person name="Bradley R.K."/>
            <person name="Brand A.D."/>
            <person name="Brent M.R."/>
            <person name="Brooks A.N."/>
            <person name="Brown R.H."/>
            <person name="Butlin R.K."/>
            <person name="Caggese C."/>
            <person name="Calvi B.R."/>
            <person name="Bernardo de Carvalho A."/>
            <person name="Caspi A."/>
            <person name="Castrezana S."/>
            <person name="Celniker S.E."/>
            <person name="Chang J.L."/>
            <person name="Chapple C."/>
            <person name="Chatterji S."/>
            <person name="Chinwalla A."/>
            <person name="Civetta A."/>
            <person name="Clifton S.W."/>
            <person name="Comeron J.M."/>
            <person name="Costello J.C."/>
            <person name="Coyne J.A."/>
            <person name="Daub J."/>
            <person name="David R.G."/>
            <person name="Delcher A.L."/>
            <person name="Delehaunty K."/>
            <person name="Do C.B."/>
            <person name="Ebling H."/>
            <person name="Edwards K."/>
            <person name="Eickbush T."/>
            <person name="Evans J.D."/>
            <person name="Filipski A."/>
            <person name="Findeiss S."/>
            <person name="Freyhult E."/>
            <person name="Fulton L."/>
            <person name="Fulton R."/>
            <person name="Garcia A.C."/>
            <person name="Gardiner A."/>
            <person name="Garfield D.A."/>
            <person name="Garvin B.E."/>
            <person name="Gibson G."/>
            <person name="Gilbert D."/>
            <person name="Gnerre S."/>
            <person name="Godfrey J."/>
            <person name="Good R."/>
            <person name="Gotea V."/>
            <person name="Gravely B."/>
            <person name="Greenberg A.J."/>
            <person name="Griffiths-Jones S."/>
            <person name="Gross S."/>
            <person name="Guigo R."/>
            <person name="Gustafson E.A."/>
            <person name="Haerty W."/>
            <person name="Hahn M.W."/>
            <person name="Halligan D.L."/>
            <person name="Halpern A.L."/>
            <person name="Halter G.M."/>
            <person name="Han M.V."/>
            <person name="Heger A."/>
            <person name="Hillier L."/>
            <person name="Hinrichs A.S."/>
            <person name="Holmes I."/>
            <person name="Hoskins R.A."/>
            <person name="Hubisz M.J."/>
            <person name="Hultmark D."/>
            <person name="Huntley M.A."/>
            <person name="Jaffe D.B."/>
            <person name="Jagadeeshan S."/>
            <person name="Jeck W.R."/>
            <person name="Johnson J."/>
            <person name="Jones C.D."/>
            <person name="Jordan W.C."/>
            <person name="Karpen G.H."/>
            <person name="Kataoka E."/>
            <person name="Keightley P.D."/>
            <person name="Kheradpour P."/>
            <person name="Kirkness E.F."/>
            <person name="Koerich L.B."/>
            <person name="Kristiansen K."/>
            <person name="Kudrna D."/>
            <person name="Kulathinal R.J."/>
            <person name="Kumar S."/>
            <person name="Kwok R."/>
            <person name="Lander E."/>
            <person name="Langley C.H."/>
            <person name="Lapoint R."/>
            <person name="Lazzaro B.P."/>
            <person name="Lee S.J."/>
            <person name="Levesque L."/>
            <person name="Li R."/>
            <person name="Lin C.F."/>
            <person name="Lin M.F."/>
            <person name="Lindblad-Toh K."/>
            <person name="Llopart A."/>
            <person name="Long M."/>
            <person name="Low L."/>
            <person name="Lozovsky E."/>
            <person name="Lu J."/>
            <person name="Luo M."/>
            <person name="Machado C.A."/>
            <person name="Makalowski W."/>
            <person name="Marzo M."/>
            <person name="Matsuda M."/>
            <person name="Matzkin L."/>
            <person name="McAllister B."/>
            <person name="McBride C.S."/>
            <person name="McKernan B."/>
            <person name="McKernan K."/>
            <person name="Mendez-Lago M."/>
            <person name="Minx P."/>
            <person name="Mollenhauer M.U."/>
            <person name="Montooth K."/>
            <person name="Mount S.M."/>
            <person name="Mu X."/>
            <person name="Myers E."/>
            <person name="Negre B."/>
            <person name="Newfeld S."/>
            <person name="Nielsen R."/>
            <person name="Noor M.A."/>
            <person name="O'Grady P."/>
            <person name="Pachter L."/>
            <person name="Papaceit M."/>
            <person name="Parisi M.J."/>
            <person name="Parisi M."/>
            <person name="Parts L."/>
            <person name="Pedersen J.S."/>
            <person name="Pesole G."/>
            <person name="Phillippy A.M."/>
            <person name="Ponting C.P."/>
            <person name="Pop M."/>
            <person name="Porcelli D."/>
            <person name="Powell J.R."/>
            <person name="Prohaska S."/>
            <person name="Pruitt K."/>
            <person name="Puig M."/>
            <person name="Quesneville H."/>
            <person name="Ram K.R."/>
            <person name="Rand D."/>
            <person name="Rasmussen M.D."/>
            <person name="Reed L.K."/>
            <person name="Reenan R."/>
            <person name="Reily A."/>
            <person name="Remington K.A."/>
            <person name="Rieger T.T."/>
            <person name="Ritchie M.G."/>
            <person name="Robin C."/>
            <person name="Rogers Y.H."/>
            <person name="Rohde C."/>
            <person name="Rozas J."/>
            <person name="Rubenfield M.J."/>
            <person name="Ruiz A."/>
            <person name="Russo S."/>
            <person name="Salzberg S.L."/>
            <person name="Sanchez-Gracia A."/>
            <person name="Saranga D.J."/>
            <person name="Sato H."/>
            <person name="Schaeffer S.W."/>
            <person name="Schatz M.C."/>
            <person name="Schlenke T."/>
            <person name="Schwartz R."/>
            <person name="Segarra C."/>
            <person name="Singh R.S."/>
            <person name="Sirot L."/>
            <person name="Sirota M."/>
            <person name="Sisneros N.B."/>
            <person name="Smith C.D."/>
            <person name="Smith T.F."/>
            <person name="Spieth J."/>
            <person name="Stage D.E."/>
            <person name="Stark A."/>
            <person name="Stephan W."/>
            <person name="Strausberg R.L."/>
            <person name="Strempel S."/>
            <person name="Sturgill D."/>
            <person name="Sutton G."/>
            <person name="Sutton G.G."/>
            <person name="Tao W."/>
            <person name="Teichmann S."/>
            <person name="Tobari Y.N."/>
            <person name="Tomimura Y."/>
            <person name="Tsolas J.M."/>
            <person name="Valente V.L."/>
            <person name="Venter E."/>
            <person name="Venter J.C."/>
            <person name="Vicario S."/>
            <person name="Vieira F.G."/>
            <person name="Vilella A.J."/>
            <person name="Villasante A."/>
            <person name="Walenz B."/>
            <person name="Wang J."/>
            <person name="Wasserman M."/>
            <person name="Watts T."/>
            <person name="Wilson D."/>
            <person name="Wilson R.K."/>
            <person name="Wing R.A."/>
            <person name="Wolfner M.F."/>
            <person name="Wong A."/>
            <person name="Wong G.K."/>
            <person name="Wu C.I."/>
            <person name="Wu G."/>
            <person name="Yamamoto D."/>
            <person name="Yang H.P."/>
            <person name="Yang S.P."/>
            <person name="Yorke J.A."/>
            <person name="Yoshida K."/>
            <person name="Zdobnov E."/>
            <person name="Zhang P."/>
            <person name="Zhang Y."/>
            <person name="Zimin A.V."/>
            <person name="Baldwin J."/>
            <person name="Abdouelleil A."/>
            <person name="Abdulkadir J."/>
            <person name="Abebe A."/>
            <person name="Abera B."/>
            <person name="Abreu J."/>
            <person name="Acer S.C."/>
            <person name="Aftuck L."/>
            <person name="Alexander A."/>
            <person name="An P."/>
            <person name="Anderson E."/>
            <person name="Anderson S."/>
            <person name="Arachi H."/>
            <person name="Azer M."/>
            <person name="Bachantsang P."/>
            <person name="Barry A."/>
            <person name="Bayul T."/>
            <person name="Berlin A."/>
            <person name="Bessette D."/>
            <person name="Bloom T."/>
            <person name="Blye J."/>
            <person name="Boguslavskiy L."/>
            <person name="Bonnet C."/>
            <person name="Boukhgalter B."/>
            <person name="Bourzgui I."/>
            <person name="Brown A."/>
            <person name="Cahill P."/>
            <person name="Channer S."/>
            <person name="Cheshatsang Y."/>
            <person name="Chuda L."/>
            <person name="Citroen M."/>
            <person name="Collymore A."/>
            <person name="Cooke P."/>
            <person name="Costello M."/>
            <person name="D'Aco K."/>
            <person name="Daza R."/>
            <person name="De Haan G."/>
            <person name="DeGray S."/>
            <person name="DeMaso C."/>
            <person name="Dhargay N."/>
            <person name="Dooley K."/>
            <person name="Dooley E."/>
            <person name="Doricent M."/>
            <person name="Dorje P."/>
            <person name="Dorjee K."/>
            <person name="Dupes A."/>
            <person name="Elong R."/>
            <person name="Falk J."/>
            <person name="Farina A."/>
            <person name="Faro S."/>
            <person name="Ferguson D."/>
            <person name="Fisher S."/>
            <person name="Foley C.D."/>
            <person name="Franke A."/>
            <person name="Friedrich D."/>
            <person name="Gadbois L."/>
            <person name="Gearin G."/>
            <person name="Gearin C.R."/>
            <person name="Giannoukos G."/>
            <person name="Goode T."/>
            <person name="Graham J."/>
            <person name="Grandbois E."/>
            <person name="Grewal S."/>
            <person name="Gyaltsen K."/>
            <person name="Hafez N."/>
            <person name="Hagos B."/>
            <person name="Hall J."/>
            <person name="Henson C."/>
            <person name="Hollinger A."/>
            <person name="Honan T."/>
            <person name="Huard M.D."/>
            <person name="Hughes L."/>
            <person name="Hurhula B."/>
            <person name="Husby M.E."/>
            <person name="Kamat A."/>
            <person name="Kanga B."/>
            <person name="Kashin S."/>
            <person name="Khazanovich D."/>
            <person name="Kisner P."/>
            <person name="Lance K."/>
            <person name="Lara M."/>
            <person name="Lee W."/>
            <person name="Lennon N."/>
            <person name="Letendre F."/>
            <person name="LeVine R."/>
            <person name="Lipovsky A."/>
            <person name="Liu X."/>
            <person name="Liu J."/>
            <person name="Liu S."/>
            <person name="Lokyitsang T."/>
            <person name="Lokyitsang Y."/>
            <person name="Lubonja R."/>
            <person name="Lui A."/>
            <person name="MacDonald P."/>
            <person name="Magnisalis V."/>
            <person name="Maru K."/>
            <person name="Matthews C."/>
            <person name="McCusker W."/>
            <person name="McDonough S."/>
            <person name="Mehta T."/>
            <person name="Meldrim J."/>
            <person name="Meneus L."/>
            <person name="Mihai O."/>
            <person name="Mihalev A."/>
            <person name="Mihova T."/>
            <person name="Mittelman R."/>
            <person name="Mlenga V."/>
            <person name="Montmayeur A."/>
            <person name="Mulrain L."/>
            <person name="Navidi A."/>
            <person name="Naylor J."/>
            <person name="Negash T."/>
            <person name="Nguyen T."/>
            <person name="Nguyen N."/>
            <person name="Nicol R."/>
            <person name="Norbu C."/>
            <person name="Norbu N."/>
            <person name="Novod N."/>
            <person name="O'Neill B."/>
            <person name="Osman S."/>
            <person name="Markiewicz E."/>
            <person name="Oyono O.L."/>
            <person name="Patti C."/>
            <person name="Phunkhang P."/>
            <person name="Pierre F."/>
            <person name="Priest M."/>
            <person name="Raghuraman S."/>
            <person name="Rege F."/>
            <person name="Reyes R."/>
            <person name="Rise C."/>
            <person name="Rogov P."/>
            <person name="Ross K."/>
            <person name="Ryan E."/>
            <person name="Settipalli S."/>
            <person name="Shea T."/>
            <person name="Sherpa N."/>
            <person name="Shi L."/>
            <person name="Shih D."/>
            <person name="Sparrow T."/>
            <person name="Spaulding J."/>
            <person name="Stalker J."/>
            <person name="Stange-Thomann N."/>
            <person name="Stavropoulos S."/>
            <person name="Stone C."/>
            <person name="Strader C."/>
            <person name="Tesfaye S."/>
            <person name="Thomson T."/>
            <person name="Thoulutsang Y."/>
            <person name="Thoulutsang D."/>
            <person name="Topham K."/>
            <person name="Topping I."/>
            <person name="Tsamla T."/>
            <person name="Vassiliev H."/>
            <person name="Vo A."/>
            <person name="Wangchuk T."/>
            <person name="Wangdi T."/>
            <person name="Weiand M."/>
            <person name="Wilkinson J."/>
            <person name="Wilson A."/>
            <person name="Yadav S."/>
            <person name="Young G."/>
            <person name="Yu Q."/>
            <person name="Zembek L."/>
            <person name="Zhong D."/>
            <person name="Zimmer A."/>
            <person name="Zwirko Z."/>
            <person name="Jaffe D.B."/>
            <person name="Alvarez P."/>
            <person name="Brockman W."/>
            <person name="Butler J."/>
            <person name="Chin C."/>
            <person name="Gnerre S."/>
            <person name="Grabherr M."/>
            <person name="Kleber M."/>
            <person name="Mauceli E."/>
            <person name="MacCallum I."/>
        </authorList>
    </citation>
    <scope>NUCLEOTIDE SEQUENCE [LARGE SCALE GENOMIC DNA]</scope>
    <source>
        <strain evidence="3">Tucson 15287-2541.00</strain>
    </source>
</reference>
<feature type="compositionally biased region" description="Basic and acidic residues" evidence="1">
    <location>
        <begin position="214"/>
        <end position="223"/>
    </location>
</feature>
<dbReference type="AlphaFoldDB" id="B4JR15"/>
<evidence type="ECO:0000256" key="1">
    <source>
        <dbReference type="SAM" id="MobiDB-lite"/>
    </source>
</evidence>
<evidence type="ECO:0000313" key="2">
    <source>
        <dbReference type="EMBL" id="EDV99345.1"/>
    </source>
</evidence>
<dbReference type="InParanoid" id="B4JR15"/>
<dbReference type="eggNOG" id="ENOG502T6KT">
    <property type="taxonomic scope" value="Eukaryota"/>
</dbReference>
<proteinExistence type="predicted"/>
<gene>
    <name evidence="2" type="primary">Dgri\GH13801</name>
    <name evidence="2" type="ORF">Dgri_GH13801</name>
</gene>
<feature type="region of interest" description="Disordered" evidence="1">
    <location>
        <begin position="199"/>
        <end position="223"/>
    </location>
</feature>
<feature type="region of interest" description="Disordered" evidence="1">
    <location>
        <begin position="132"/>
        <end position="161"/>
    </location>
</feature>
<feature type="compositionally biased region" description="Basic and acidic residues" evidence="1">
    <location>
        <begin position="34"/>
        <end position="47"/>
    </location>
</feature>
<dbReference type="HOGENOM" id="CLU_1241264_0_0_1"/>
<name>B4JR15_DROGR</name>
<sequence>MASNACSRKPSIKPLKLDMRTIRQPTMVSVNAKEASKDKDKDKERKLKSMKLKSSPNLKQYSKRPEVAEPVRVTPTPPSPSVAMQPIAKASSIEQYGVLSKHLEMAQHIRQTRKHRLDGAVSKMRTDELLTTSKHLKETKSPHKADNAAPHPTRNKNQSHNSKVFFDKYLKFAYDLSKPDGVRQLEAHFFPAEHYQIKKNANKNDSGDSSEWQHSPDERSTGK</sequence>
<dbReference type="KEGG" id="dgr:6566551"/>
<protein>
    <submittedName>
        <fullName evidence="2">GH13801</fullName>
    </submittedName>
</protein>
<keyword evidence="3" id="KW-1185">Reference proteome</keyword>
<dbReference type="STRING" id="7222.B4JR15"/>
<dbReference type="EMBL" id="CH916372">
    <property type="protein sequence ID" value="EDV99345.1"/>
    <property type="molecule type" value="Genomic_DNA"/>
</dbReference>
<feature type="compositionally biased region" description="Basic and acidic residues" evidence="1">
    <location>
        <begin position="135"/>
        <end position="146"/>
    </location>
</feature>
<dbReference type="OMA" id="HVDQAQY"/>
<dbReference type="PhylomeDB" id="B4JR15"/>
<dbReference type="Proteomes" id="UP000001070">
    <property type="component" value="Unassembled WGS sequence"/>
</dbReference>
<evidence type="ECO:0000313" key="3">
    <source>
        <dbReference type="Proteomes" id="UP000001070"/>
    </source>
</evidence>
<feature type="compositionally biased region" description="Polar residues" evidence="1">
    <location>
        <begin position="203"/>
        <end position="213"/>
    </location>
</feature>
<dbReference type="OrthoDB" id="7860400at2759"/>
<feature type="region of interest" description="Disordered" evidence="1">
    <location>
        <begin position="1"/>
        <end position="84"/>
    </location>
</feature>
<organism evidence="3">
    <name type="scientific">Drosophila grimshawi</name>
    <name type="common">Hawaiian fruit fly</name>
    <name type="synonym">Idiomyia grimshawi</name>
    <dbReference type="NCBI Taxonomy" id="7222"/>
    <lineage>
        <taxon>Eukaryota</taxon>
        <taxon>Metazoa</taxon>
        <taxon>Ecdysozoa</taxon>
        <taxon>Arthropoda</taxon>
        <taxon>Hexapoda</taxon>
        <taxon>Insecta</taxon>
        <taxon>Pterygota</taxon>
        <taxon>Neoptera</taxon>
        <taxon>Endopterygota</taxon>
        <taxon>Diptera</taxon>
        <taxon>Brachycera</taxon>
        <taxon>Muscomorpha</taxon>
        <taxon>Ephydroidea</taxon>
        <taxon>Drosophilidae</taxon>
        <taxon>Drosophila</taxon>
        <taxon>Hawaiian Drosophila</taxon>
    </lineage>
</organism>